<accession>X1NVK8</accession>
<evidence type="ECO:0000313" key="2">
    <source>
        <dbReference type="EMBL" id="GAI30820.1"/>
    </source>
</evidence>
<comment type="caution">
    <text evidence="2">The sequence shown here is derived from an EMBL/GenBank/DDBJ whole genome shotgun (WGS) entry which is preliminary data.</text>
</comment>
<feature type="region of interest" description="Disordered" evidence="1">
    <location>
        <begin position="1"/>
        <end position="51"/>
    </location>
</feature>
<evidence type="ECO:0000256" key="1">
    <source>
        <dbReference type="SAM" id="MobiDB-lite"/>
    </source>
</evidence>
<sequence>MRMRRITMRGVAQTRKGHKWARLKTSQLNPAKVRQWRERQQKRKEEKKDEK</sequence>
<name>X1NVK8_9ZZZZ</name>
<gene>
    <name evidence="2" type="ORF">S06H3_34576</name>
</gene>
<proteinExistence type="predicted"/>
<feature type="compositionally biased region" description="Basic and acidic residues" evidence="1">
    <location>
        <begin position="35"/>
        <end position="51"/>
    </location>
</feature>
<organism evidence="2">
    <name type="scientific">marine sediment metagenome</name>
    <dbReference type="NCBI Taxonomy" id="412755"/>
    <lineage>
        <taxon>unclassified sequences</taxon>
        <taxon>metagenomes</taxon>
        <taxon>ecological metagenomes</taxon>
    </lineage>
</organism>
<reference evidence="2" key="1">
    <citation type="journal article" date="2014" name="Front. Microbiol.">
        <title>High frequency of phylogenetically diverse reductive dehalogenase-homologous genes in deep subseafloor sedimentary metagenomes.</title>
        <authorList>
            <person name="Kawai M."/>
            <person name="Futagami T."/>
            <person name="Toyoda A."/>
            <person name="Takaki Y."/>
            <person name="Nishi S."/>
            <person name="Hori S."/>
            <person name="Arai W."/>
            <person name="Tsubouchi T."/>
            <person name="Morono Y."/>
            <person name="Uchiyama I."/>
            <person name="Ito T."/>
            <person name="Fujiyama A."/>
            <person name="Inagaki F."/>
            <person name="Takami H."/>
        </authorList>
    </citation>
    <scope>NUCLEOTIDE SEQUENCE</scope>
    <source>
        <strain evidence="2">Expedition CK06-06</strain>
    </source>
</reference>
<protein>
    <submittedName>
        <fullName evidence="2">Uncharacterized protein</fullName>
    </submittedName>
</protein>
<dbReference type="EMBL" id="BARV01020766">
    <property type="protein sequence ID" value="GAI30820.1"/>
    <property type="molecule type" value="Genomic_DNA"/>
</dbReference>
<dbReference type="AlphaFoldDB" id="X1NVK8"/>